<gene>
    <name evidence="2" type="ORF">S01H1_06311</name>
</gene>
<name>X0SGM9_9ZZZZ</name>
<evidence type="ECO:0000313" key="2">
    <source>
        <dbReference type="EMBL" id="GAF80193.1"/>
    </source>
</evidence>
<proteinExistence type="predicted"/>
<accession>X0SGM9</accession>
<comment type="caution">
    <text evidence="2">The sequence shown here is derived from an EMBL/GenBank/DDBJ whole genome shotgun (WGS) entry which is preliminary data.</text>
</comment>
<feature type="non-terminal residue" evidence="2">
    <location>
        <position position="82"/>
    </location>
</feature>
<reference evidence="2" key="1">
    <citation type="journal article" date="2014" name="Front. Microbiol.">
        <title>High frequency of phylogenetically diverse reductive dehalogenase-homologous genes in deep subseafloor sedimentary metagenomes.</title>
        <authorList>
            <person name="Kawai M."/>
            <person name="Futagami T."/>
            <person name="Toyoda A."/>
            <person name="Takaki Y."/>
            <person name="Nishi S."/>
            <person name="Hori S."/>
            <person name="Arai W."/>
            <person name="Tsubouchi T."/>
            <person name="Morono Y."/>
            <person name="Uchiyama I."/>
            <person name="Ito T."/>
            <person name="Fujiyama A."/>
            <person name="Inagaki F."/>
            <person name="Takami H."/>
        </authorList>
    </citation>
    <scope>NUCLEOTIDE SEQUENCE</scope>
    <source>
        <strain evidence="2">Expedition CK06-06</strain>
    </source>
</reference>
<sequence>MAQSTLVIAESGSGKSTSGRTLDSKETFWINIANKPLPFKGWRKDYTLISKDNPKGNMTNASSAAGIIKAIQHVNDKMPHIT</sequence>
<evidence type="ECO:0000256" key="1">
    <source>
        <dbReference type="SAM" id="MobiDB-lite"/>
    </source>
</evidence>
<dbReference type="EMBL" id="BARS01003266">
    <property type="protein sequence ID" value="GAF80193.1"/>
    <property type="molecule type" value="Genomic_DNA"/>
</dbReference>
<protein>
    <submittedName>
        <fullName evidence="2">Uncharacterized protein</fullName>
    </submittedName>
</protein>
<organism evidence="2">
    <name type="scientific">marine sediment metagenome</name>
    <dbReference type="NCBI Taxonomy" id="412755"/>
    <lineage>
        <taxon>unclassified sequences</taxon>
        <taxon>metagenomes</taxon>
        <taxon>ecological metagenomes</taxon>
    </lineage>
</organism>
<feature type="region of interest" description="Disordered" evidence="1">
    <location>
        <begin position="1"/>
        <end position="21"/>
    </location>
</feature>
<dbReference type="AlphaFoldDB" id="X0SGM9"/>